<dbReference type="KEGG" id="aup:AsAng_0019160"/>
<comment type="similarity">
    <text evidence="2 7">Belongs to the precorrin methyltransferase family.</text>
</comment>
<dbReference type="InterPro" id="IPR006364">
    <property type="entry name" value="CobI/CbiL/CobIJ_dom"/>
</dbReference>
<evidence type="ECO:0000256" key="5">
    <source>
        <dbReference type="ARBA" id="ARBA00022679"/>
    </source>
</evidence>
<dbReference type="PANTHER" id="PTHR43467">
    <property type="entry name" value="COBALT-PRECORRIN-2 C(20)-METHYLTRANSFERASE"/>
    <property type="match status" value="1"/>
</dbReference>
<dbReference type="Gene3D" id="3.30.950.10">
    <property type="entry name" value="Methyltransferase, Cobalt-precorrin-4 Transmethylase, Domain 2"/>
    <property type="match status" value="1"/>
</dbReference>
<organism evidence="9 10">
    <name type="scientific">Aureispira anguillae</name>
    <dbReference type="NCBI Taxonomy" id="2864201"/>
    <lineage>
        <taxon>Bacteria</taxon>
        <taxon>Pseudomonadati</taxon>
        <taxon>Bacteroidota</taxon>
        <taxon>Saprospiria</taxon>
        <taxon>Saprospirales</taxon>
        <taxon>Saprospiraceae</taxon>
        <taxon>Aureispira</taxon>
    </lineage>
</organism>
<evidence type="ECO:0000313" key="10">
    <source>
        <dbReference type="Proteomes" id="UP001060919"/>
    </source>
</evidence>
<dbReference type="RefSeq" id="WP_264792408.1">
    <property type="nucleotide sequence ID" value="NZ_AP026867.1"/>
</dbReference>
<evidence type="ECO:0000256" key="2">
    <source>
        <dbReference type="ARBA" id="ARBA00005879"/>
    </source>
</evidence>
<keyword evidence="10" id="KW-1185">Reference proteome</keyword>
<name>A0A915YDS7_9BACT</name>
<dbReference type="Proteomes" id="UP001060919">
    <property type="component" value="Chromosome"/>
</dbReference>
<gene>
    <name evidence="9" type="ORF">AsAng_0019160</name>
</gene>
<evidence type="ECO:0000313" key="9">
    <source>
        <dbReference type="EMBL" id="BDS11205.1"/>
    </source>
</evidence>
<dbReference type="PIRSF" id="PIRSF036427">
    <property type="entry name" value="Precrrn-2_mtase"/>
    <property type="match status" value="1"/>
</dbReference>
<dbReference type="GO" id="GO:0009236">
    <property type="term" value="P:cobalamin biosynthetic process"/>
    <property type="evidence" value="ECO:0007669"/>
    <property type="project" value="UniProtKB-UniRule"/>
</dbReference>
<comment type="pathway">
    <text evidence="1">Cofactor biosynthesis; adenosylcobalamin biosynthesis.</text>
</comment>
<evidence type="ECO:0000256" key="4">
    <source>
        <dbReference type="ARBA" id="ARBA00022603"/>
    </source>
</evidence>
<dbReference type="AlphaFoldDB" id="A0A915YDS7"/>
<reference evidence="9" key="1">
    <citation type="submission" date="2022-09" db="EMBL/GenBank/DDBJ databases">
        <title>Aureispira anguillicida sp. nov., isolated from Leptocephalus of Japanese eel Anguilla japonica.</title>
        <authorList>
            <person name="Yuasa K."/>
            <person name="Mekata T."/>
            <person name="Ikunari K."/>
        </authorList>
    </citation>
    <scope>NUCLEOTIDE SEQUENCE</scope>
    <source>
        <strain evidence="9">EL160426</strain>
    </source>
</reference>
<dbReference type="GO" id="GO:0030788">
    <property type="term" value="F:precorrin-2 C20-methyltransferase activity"/>
    <property type="evidence" value="ECO:0007669"/>
    <property type="project" value="InterPro"/>
</dbReference>
<dbReference type="InterPro" id="IPR035996">
    <property type="entry name" value="4pyrrol_Methylase_sf"/>
</dbReference>
<evidence type="ECO:0000256" key="7">
    <source>
        <dbReference type="PIRNR" id="PIRNR036427"/>
    </source>
</evidence>
<accession>A0A915YDS7</accession>
<feature type="domain" description="Tetrapyrrole methylase" evidence="8">
    <location>
        <begin position="12"/>
        <end position="217"/>
    </location>
</feature>
<keyword evidence="6" id="KW-0949">S-adenosyl-L-methionine</keyword>
<proteinExistence type="inferred from homology"/>
<evidence type="ECO:0000259" key="8">
    <source>
        <dbReference type="Pfam" id="PF00590"/>
    </source>
</evidence>
<sequence>MKKNHNIKKPCIFGVALGPGDPDLITVKGLDILKTVDVIYYPGALFSSGRKSSYALSIMEQYDLDLQKCKGFYLAMNLDRTAAELTYSNAFEYILSDYKAGRSIAIVSEGDISTYSSFAYLLRRIKKHHLEVELVPGISSYSLAAAQQQIPLCLQDEPLIILPRVQDKGILEEALAAFSCLVLMKIKSSIGLIQEVLSQHENAEIYYFERLGTAQQFMSTNWNEIMNRDIPYFSLIIVRI</sequence>
<dbReference type="InterPro" id="IPR012382">
    <property type="entry name" value="CobI/CbiL"/>
</dbReference>
<dbReference type="InterPro" id="IPR014777">
    <property type="entry name" value="4pyrrole_Mease_sub1"/>
</dbReference>
<keyword evidence="3" id="KW-0169">Cobalamin biosynthesis</keyword>
<dbReference type="InterPro" id="IPR000878">
    <property type="entry name" value="4pyrrol_Mease"/>
</dbReference>
<protein>
    <submittedName>
        <fullName evidence="9">Precorrin-2 C(20)-methyltransferase</fullName>
    </submittedName>
</protein>
<dbReference type="InterPro" id="IPR014776">
    <property type="entry name" value="4pyrrole_Mease_sub2"/>
</dbReference>
<keyword evidence="5" id="KW-0808">Transferase</keyword>
<dbReference type="Gene3D" id="3.40.1010.10">
    <property type="entry name" value="Cobalt-precorrin-4 Transmethylase, Domain 1"/>
    <property type="match status" value="1"/>
</dbReference>
<dbReference type="CDD" id="cd11645">
    <property type="entry name" value="Precorrin_2_C20_MT"/>
    <property type="match status" value="1"/>
</dbReference>
<dbReference type="SUPFAM" id="SSF53790">
    <property type="entry name" value="Tetrapyrrole methylase"/>
    <property type="match status" value="1"/>
</dbReference>
<dbReference type="EMBL" id="AP026867">
    <property type="protein sequence ID" value="BDS11205.1"/>
    <property type="molecule type" value="Genomic_DNA"/>
</dbReference>
<evidence type="ECO:0000256" key="3">
    <source>
        <dbReference type="ARBA" id="ARBA00022573"/>
    </source>
</evidence>
<dbReference type="GO" id="GO:0032259">
    <property type="term" value="P:methylation"/>
    <property type="evidence" value="ECO:0007669"/>
    <property type="project" value="UniProtKB-KW"/>
</dbReference>
<evidence type="ECO:0000256" key="1">
    <source>
        <dbReference type="ARBA" id="ARBA00004953"/>
    </source>
</evidence>
<dbReference type="NCBIfam" id="TIGR01467">
    <property type="entry name" value="cobI_cbiL"/>
    <property type="match status" value="1"/>
</dbReference>
<evidence type="ECO:0000256" key="6">
    <source>
        <dbReference type="ARBA" id="ARBA00022691"/>
    </source>
</evidence>
<dbReference type="PANTHER" id="PTHR43467:SF2">
    <property type="entry name" value="COBALT-PRECORRIN-2 C(20)-METHYLTRANSFERASE"/>
    <property type="match status" value="1"/>
</dbReference>
<dbReference type="Pfam" id="PF00590">
    <property type="entry name" value="TP_methylase"/>
    <property type="match status" value="1"/>
</dbReference>
<keyword evidence="4" id="KW-0489">Methyltransferase</keyword>